<dbReference type="VEuPathDB" id="ToxoDB:EPH_0008280"/>
<evidence type="ECO:0000313" key="2">
    <source>
        <dbReference type="EMBL" id="CDI79060.1"/>
    </source>
</evidence>
<feature type="region of interest" description="Disordered" evidence="1">
    <location>
        <begin position="390"/>
        <end position="423"/>
    </location>
</feature>
<evidence type="ECO:0000256" key="1">
    <source>
        <dbReference type="SAM" id="MobiDB-lite"/>
    </source>
</evidence>
<accession>U6GFY1</accession>
<feature type="compositionally biased region" description="Basic and acidic residues" evidence="1">
    <location>
        <begin position="577"/>
        <end position="589"/>
    </location>
</feature>
<reference evidence="2" key="2">
    <citation type="submission" date="2013-10" db="EMBL/GenBank/DDBJ databases">
        <authorList>
            <person name="Aslett M."/>
        </authorList>
    </citation>
    <scope>NUCLEOTIDE SEQUENCE [LARGE SCALE GENOMIC DNA]</scope>
    <source>
        <strain evidence="2">Houghton</strain>
    </source>
</reference>
<feature type="compositionally biased region" description="Polar residues" evidence="1">
    <location>
        <begin position="239"/>
        <end position="258"/>
    </location>
</feature>
<feature type="region of interest" description="Disordered" evidence="1">
    <location>
        <begin position="775"/>
        <end position="832"/>
    </location>
</feature>
<keyword evidence="3" id="KW-1185">Reference proteome</keyword>
<feature type="compositionally biased region" description="Polar residues" evidence="1">
    <location>
        <begin position="806"/>
        <end position="818"/>
    </location>
</feature>
<feature type="region of interest" description="Disordered" evidence="1">
    <location>
        <begin position="232"/>
        <end position="260"/>
    </location>
</feature>
<reference evidence="2" key="1">
    <citation type="submission" date="2013-10" db="EMBL/GenBank/DDBJ databases">
        <title>Genomic analysis of the causative agents of coccidiosis in chickens.</title>
        <authorList>
            <person name="Reid A.J."/>
            <person name="Blake D."/>
            <person name="Billington K."/>
            <person name="Browne H."/>
            <person name="Dunn M."/>
            <person name="Hung S."/>
            <person name="Kawahara F."/>
            <person name="Miranda-Saavedra D."/>
            <person name="Mourier T."/>
            <person name="Nagra H."/>
            <person name="Otto T.D."/>
            <person name="Rawlings N."/>
            <person name="Sanchez A."/>
            <person name="Sanders M."/>
            <person name="Subramaniam C."/>
            <person name="Tay Y."/>
            <person name="Dear P."/>
            <person name="Doerig C."/>
            <person name="Gruber A."/>
            <person name="Parkinson J."/>
            <person name="Shirley M."/>
            <person name="Wan K.L."/>
            <person name="Berriman M."/>
            <person name="Tomley F."/>
            <person name="Pain A."/>
        </authorList>
    </citation>
    <scope>NUCLEOTIDE SEQUENCE [LARGE SCALE GENOMIC DNA]</scope>
    <source>
        <strain evidence="2">Houghton</strain>
    </source>
</reference>
<name>U6GFY1_9EIME</name>
<dbReference type="AlphaFoldDB" id="U6GFY1"/>
<dbReference type="Proteomes" id="UP000018201">
    <property type="component" value="Unassembled WGS sequence"/>
</dbReference>
<feature type="compositionally biased region" description="Low complexity" evidence="1">
    <location>
        <begin position="396"/>
        <end position="412"/>
    </location>
</feature>
<dbReference type="EMBL" id="HG691663">
    <property type="protein sequence ID" value="CDI79060.1"/>
    <property type="molecule type" value="Genomic_DNA"/>
</dbReference>
<protein>
    <submittedName>
        <fullName evidence="2">Uncharacterized protein</fullName>
    </submittedName>
</protein>
<feature type="compositionally biased region" description="Polar residues" evidence="1">
    <location>
        <begin position="775"/>
        <end position="785"/>
    </location>
</feature>
<gene>
    <name evidence="2" type="ORF">EPH_0008280</name>
</gene>
<feature type="region of interest" description="Disordered" evidence="1">
    <location>
        <begin position="577"/>
        <end position="596"/>
    </location>
</feature>
<sequence length="832" mass="87030">MQFVLGLDAPFQAACQRLGRLEAALWLLRRSQALRTLCATCAALHEEMSRAFTPERLEETGGGQAENKYIKSAMAPASSTCVWGTSSRDAALERFKVWKDNGDFNFACLKNAASIHLPNTQRLSVLHLILSRAEAATGDRGTNSSPNDGKEECEGAFLQRLKSEIYGGASAPSSSSSFSDTKSSVLSPASCPSTAPTSTQRCSCAVCLDADLAPHGPSRDWWRQISTMTEQKMLKTPSRKTFSPSTDTPNSQSPTSATAAKEQVLAHLTPSGSRLQSTPTGPEQVVLAAARSKPKVSSYPRASAVSYLYHYCYSVYHKSLPRNRLTCSSVRGAGTSQDTRSASDGLDAAIAIGTLYYCNLTGRQNTLAGMGRHLQQEVSVASRFRTALQGGGLSGGPSAASRATSRGSSTSPGVGGGGSASILRTQAPPAAEAASVLGCASTETERGLELACEILKNVHSAVPLLTDARSDLLTIQKGEAHRLVARPLEMFLLKQGDTEKTALSNSPSLSMEADGPPLGAFVATAACAAVAAKAAVKAQEAARRVNASESAHQPPRSLQQEEASRLGALATAGKHLHLEATDRSSRGSDRSIPCPTLLASQTSSAHFARSSRPRQPSTALPVPGKPARRIPTGSSSSTSDSPAQGRRAVAHLRNWSGGSAAAPPKQLHGRTSRYSTQPVDAPASHPARDSEKQQPGEPVLTPPLHPSAVTTGQQRRASGSRGVLQNTAFDRIPPQLRAEAADAASTASAVSAGASTTQRSPHLEPATVVPLDASVVQSGEQSSPSPYLLACSEDHFAPPVLEEEAPSQSPTESQSAQHPQRADSPAPAGSAA</sequence>
<feature type="region of interest" description="Disordered" evidence="1">
    <location>
        <begin position="168"/>
        <end position="199"/>
    </location>
</feature>
<organism evidence="2 3">
    <name type="scientific">Eimeria praecox</name>
    <dbReference type="NCBI Taxonomy" id="51316"/>
    <lineage>
        <taxon>Eukaryota</taxon>
        <taxon>Sar</taxon>
        <taxon>Alveolata</taxon>
        <taxon>Apicomplexa</taxon>
        <taxon>Conoidasida</taxon>
        <taxon>Coccidia</taxon>
        <taxon>Eucoccidiorida</taxon>
        <taxon>Eimeriorina</taxon>
        <taxon>Eimeriidae</taxon>
        <taxon>Eimeria</taxon>
    </lineage>
</organism>
<feature type="compositionally biased region" description="Low complexity" evidence="1">
    <location>
        <begin position="170"/>
        <end position="199"/>
    </location>
</feature>
<feature type="region of interest" description="Disordered" evidence="1">
    <location>
        <begin position="601"/>
        <end position="728"/>
    </location>
</feature>
<feature type="compositionally biased region" description="Polar residues" evidence="1">
    <location>
        <begin position="708"/>
        <end position="728"/>
    </location>
</feature>
<evidence type="ECO:0000313" key="3">
    <source>
        <dbReference type="Proteomes" id="UP000018201"/>
    </source>
</evidence>
<proteinExistence type="predicted"/>